<organism evidence="2 3">
    <name type="scientific">Thermobifida alba</name>
    <name type="common">Thermomonospora alba</name>
    <dbReference type="NCBI Taxonomy" id="53522"/>
    <lineage>
        <taxon>Bacteria</taxon>
        <taxon>Bacillati</taxon>
        <taxon>Actinomycetota</taxon>
        <taxon>Actinomycetes</taxon>
        <taxon>Streptosporangiales</taxon>
        <taxon>Nocardiopsidaceae</taxon>
        <taxon>Thermobifida</taxon>
    </lineage>
</organism>
<keyword evidence="3" id="KW-1185">Reference proteome</keyword>
<protein>
    <recommendedName>
        <fullName evidence="4">Integral membrane protein</fullName>
    </recommendedName>
</protein>
<reference evidence="2 3" key="1">
    <citation type="submission" date="2020-04" db="EMBL/GenBank/DDBJ databases">
        <title>Thermobifida alba genome sequencing and assembly.</title>
        <authorList>
            <person name="Luzics S."/>
            <person name="Horvath B."/>
            <person name="Nagy I."/>
            <person name="Toth A."/>
            <person name="Nagy I."/>
            <person name="Kukolya J."/>
        </authorList>
    </citation>
    <scope>NUCLEOTIDE SEQUENCE [LARGE SCALE GENOMIC DNA]</scope>
    <source>
        <strain evidence="2 3">DSM 43795</strain>
    </source>
</reference>
<name>A0ABY4L6V8_THEAE</name>
<feature type="transmembrane region" description="Helical" evidence="1">
    <location>
        <begin position="163"/>
        <end position="182"/>
    </location>
</feature>
<accession>A0ABY4L6V8</accession>
<keyword evidence="1" id="KW-0472">Membrane</keyword>
<feature type="transmembrane region" description="Helical" evidence="1">
    <location>
        <begin position="92"/>
        <end position="120"/>
    </location>
</feature>
<feature type="transmembrane region" description="Helical" evidence="1">
    <location>
        <begin position="132"/>
        <end position="151"/>
    </location>
</feature>
<evidence type="ECO:0000313" key="2">
    <source>
        <dbReference type="EMBL" id="UPT22115.1"/>
    </source>
</evidence>
<dbReference type="RefSeq" id="WP_248590602.1">
    <property type="nucleotide sequence ID" value="NZ_BAABEB010000005.1"/>
</dbReference>
<evidence type="ECO:0008006" key="4">
    <source>
        <dbReference type="Google" id="ProtNLM"/>
    </source>
</evidence>
<evidence type="ECO:0000256" key="1">
    <source>
        <dbReference type="SAM" id="Phobius"/>
    </source>
</evidence>
<dbReference type="Proteomes" id="UP000832041">
    <property type="component" value="Chromosome"/>
</dbReference>
<gene>
    <name evidence="2" type="ORF">FOF52_15025</name>
</gene>
<keyword evidence="1" id="KW-1133">Transmembrane helix</keyword>
<evidence type="ECO:0000313" key="3">
    <source>
        <dbReference type="Proteomes" id="UP000832041"/>
    </source>
</evidence>
<keyword evidence="1" id="KW-0812">Transmembrane</keyword>
<proteinExistence type="predicted"/>
<sequence length="247" mass="26271">MANCPICGEQDRSARLSAIVRSGTATTTGHGTTQTSGTAAIPAPTSFLGPSAHHATVDSVSHHSFHATHTTRLAEQLQFPYVRPPSQAAPTIGLLALFLPILVTVEPALVWIGAFLLFFAWLWSVTDLPSGVVILLFLFAVGFSVLILGFLLSLPVDSESVEVLLTALLCVACAASGAALVVSGRREQRHYVQVVRPAQERAWTVWSRLHYCFRDDALFDPATGAVGSVRALPALLAQGGQGLLPPR</sequence>
<dbReference type="EMBL" id="CP051627">
    <property type="protein sequence ID" value="UPT22115.1"/>
    <property type="molecule type" value="Genomic_DNA"/>
</dbReference>